<dbReference type="Proteomes" id="UP001456344">
    <property type="component" value="Chromosome"/>
</dbReference>
<accession>A0ACD5BND1</accession>
<organism evidence="1 2">
    <name type="scientific">Amycolatopsis coloradensis</name>
    <dbReference type="NCBI Taxonomy" id="76021"/>
    <lineage>
        <taxon>Bacteria</taxon>
        <taxon>Bacillati</taxon>
        <taxon>Actinomycetota</taxon>
        <taxon>Actinomycetes</taxon>
        <taxon>Pseudonocardiales</taxon>
        <taxon>Pseudonocardiaceae</taxon>
        <taxon>Amycolatopsis</taxon>
    </lineage>
</organism>
<dbReference type="EMBL" id="CP150484">
    <property type="protein sequence ID" value="WYW20921.1"/>
    <property type="molecule type" value="Genomic_DNA"/>
</dbReference>
<evidence type="ECO:0000313" key="2">
    <source>
        <dbReference type="Proteomes" id="UP001456344"/>
    </source>
</evidence>
<protein>
    <submittedName>
        <fullName evidence="1">Uncharacterized protein</fullName>
    </submittedName>
</protein>
<proteinExistence type="predicted"/>
<sequence length="121" mass="13114">MLLSFVFLYLTPCGMSHSHHHNETAEQATTSAADTETVHVSSRDGDTPDHHHTCHGAGEMFCAATRTANGFAWLTMLLAAVATLVIMADGHGATGSLRWRVDRDLGRSGRLVLLQLCVTRI</sequence>
<keyword evidence="2" id="KW-1185">Reference proteome</keyword>
<gene>
    <name evidence="1" type="ORF">LCL61_35765</name>
</gene>
<name>A0ACD5BND1_9PSEU</name>
<evidence type="ECO:0000313" key="1">
    <source>
        <dbReference type="EMBL" id="WYW20921.1"/>
    </source>
</evidence>
<reference evidence="1" key="1">
    <citation type="submission" date="2023-10" db="EMBL/GenBank/DDBJ databases">
        <title>Whole genome sequencing of actinobacterial strain Amycolatopsis sp. (BCA-696) identifies the underlying plant growth-promoting genes.</title>
        <authorList>
            <person name="Gandham P."/>
            <person name="Vadla N."/>
            <person name="Saji A."/>
            <person name="Srinivas V."/>
            <person name="Ruperao P."/>
            <person name="Selvanayagam S."/>
            <person name="Saxena R.K."/>
            <person name="Rathore A."/>
            <person name="Gopalakrishnan S."/>
            <person name="Thakur V."/>
        </authorList>
    </citation>
    <scope>NUCLEOTIDE SEQUENCE</scope>
    <source>
        <strain evidence="1">BCA-696</strain>
    </source>
</reference>